<evidence type="ECO:0000313" key="9">
    <source>
        <dbReference type="Proteomes" id="UP000254134"/>
    </source>
</evidence>
<dbReference type="PANTHER" id="PTHR30477:SF0">
    <property type="entry name" value="METAL TRANSPORT SYSTEM MEMBRANE PROTEIN TM_0125-RELATED"/>
    <property type="match status" value="1"/>
</dbReference>
<dbReference type="AlphaFoldDB" id="A0A7M2YYP6"/>
<dbReference type="GO" id="GO:0055085">
    <property type="term" value="P:transmembrane transport"/>
    <property type="evidence" value="ECO:0007669"/>
    <property type="project" value="InterPro"/>
</dbReference>
<evidence type="ECO:0000256" key="6">
    <source>
        <dbReference type="RuleBase" id="RU003943"/>
    </source>
</evidence>
<evidence type="ECO:0000256" key="1">
    <source>
        <dbReference type="ARBA" id="ARBA00004141"/>
    </source>
</evidence>
<keyword evidence="9" id="KW-1185">Reference proteome</keyword>
<organism evidence="8 9">
    <name type="scientific">Gaiella occulta</name>
    <dbReference type="NCBI Taxonomy" id="1002870"/>
    <lineage>
        <taxon>Bacteria</taxon>
        <taxon>Bacillati</taxon>
        <taxon>Actinomycetota</taxon>
        <taxon>Thermoleophilia</taxon>
        <taxon>Gaiellales</taxon>
        <taxon>Gaiellaceae</taxon>
        <taxon>Gaiella</taxon>
    </lineage>
</organism>
<dbReference type="Gene3D" id="1.10.3470.10">
    <property type="entry name" value="ABC transporter involved in vitamin B12 uptake, BtuC"/>
    <property type="match status" value="1"/>
</dbReference>
<dbReference type="RefSeq" id="WP_114795918.1">
    <property type="nucleotide sequence ID" value="NZ_QQZY01000003.1"/>
</dbReference>
<feature type="transmembrane region" description="Helical" evidence="7">
    <location>
        <begin position="216"/>
        <end position="237"/>
    </location>
</feature>
<proteinExistence type="inferred from homology"/>
<evidence type="ECO:0000256" key="3">
    <source>
        <dbReference type="ARBA" id="ARBA00022692"/>
    </source>
</evidence>
<sequence>MLDLEFMRLAFAIGAVVGLLAPAVGFFLVERRASLVGDGLGHVAFAGVAAGYLLGVSPVVTALAAAVLGALAIEWLRTRGGAAGDQALAVVFYTGIAAGVVLVSSAGALNVNLFQYLFGSILTVTRADLWTVLVLGAGALAAVALLYRGLVASVLDEEGSRVAGVPVTRLNVVVAVLAALTVAVSMRIVGILLVAALMVLPVIAANRVAWSLRSTLALAMAIGVGSVLAGLTIAYYADLPPGGTIVLVAAGAFLACAGGNAVARRVG</sequence>
<comment type="similarity">
    <text evidence="2 6">Belongs to the ABC-3 integral membrane protein family.</text>
</comment>
<keyword evidence="5 7" id="KW-0472">Membrane</keyword>
<evidence type="ECO:0000256" key="2">
    <source>
        <dbReference type="ARBA" id="ARBA00008034"/>
    </source>
</evidence>
<reference evidence="8 9" key="1">
    <citation type="submission" date="2018-07" db="EMBL/GenBank/DDBJ databases">
        <title>High-quality-draft genome sequence of Gaiella occulta.</title>
        <authorList>
            <person name="Severino R."/>
            <person name="Froufe H.J.C."/>
            <person name="Rainey F.A."/>
            <person name="Barroso C."/>
            <person name="Albuquerque L."/>
            <person name="Lobo-Da-Cunha A."/>
            <person name="Da Costa M.S."/>
            <person name="Egas C."/>
        </authorList>
    </citation>
    <scope>NUCLEOTIDE SEQUENCE [LARGE SCALE GENOMIC DNA]</scope>
    <source>
        <strain evidence="8 9">F2-233</strain>
    </source>
</reference>
<evidence type="ECO:0000313" key="8">
    <source>
        <dbReference type="EMBL" id="RDI74597.1"/>
    </source>
</evidence>
<comment type="caution">
    <text evidence="8">The sequence shown here is derived from an EMBL/GenBank/DDBJ whole genome shotgun (WGS) entry which is preliminary data.</text>
</comment>
<dbReference type="Proteomes" id="UP000254134">
    <property type="component" value="Unassembled WGS sequence"/>
</dbReference>
<dbReference type="InterPro" id="IPR037294">
    <property type="entry name" value="ABC_BtuC-like"/>
</dbReference>
<feature type="transmembrane region" description="Helical" evidence="7">
    <location>
        <begin position="49"/>
        <end position="76"/>
    </location>
</feature>
<dbReference type="EMBL" id="QQZY01000003">
    <property type="protein sequence ID" value="RDI74597.1"/>
    <property type="molecule type" value="Genomic_DNA"/>
</dbReference>
<protein>
    <submittedName>
        <fullName evidence="8">ABC-type Mn2+/Zn2+ transport system permease component</fullName>
    </submittedName>
</protein>
<feature type="transmembrane region" description="Helical" evidence="7">
    <location>
        <begin position="129"/>
        <end position="150"/>
    </location>
</feature>
<comment type="subcellular location">
    <subcellularLocation>
        <location evidence="6">Cell membrane</location>
        <topology evidence="6">Multi-pass membrane protein</topology>
    </subcellularLocation>
    <subcellularLocation>
        <location evidence="1">Membrane</location>
        <topology evidence="1">Multi-pass membrane protein</topology>
    </subcellularLocation>
</comment>
<dbReference type="Pfam" id="PF00950">
    <property type="entry name" value="ABC-3"/>
    <property type="match status" value="1"/>
</dbReference>
<dbReference type="PANTHER" id="PTHR30477">
    <property type="entry name" value="ABC-TRANSPORTER METAL-BINDING PROTEIN"/>
    <property type="match status" value="1"/>
</dbReference>
<dbReference type="GO" id="GO:0043190">
    <property type="term" value="C:ATP-binding cassette (ABC) transporter complex"/>
    <property type="evidence" value="ECO:0007669"/>
    <property type="project" value="InterPro"/>
</dbReference>
<dbReference type="GO" id="GO:0010043">
    <property type="term" value="P:response to zinc ion"/>
    <property type="evidence" value="ECO:0007669"/>
    <property type="project" value="TreeGrafter"/>
</dbReference>
<keyword evidence="4 7" id="KW-1133">Transmembrane helix</keyword>
<name>A0A7M2YYP6_9ACTN</name>
<feature type="transmembrane region" description="Helical" evidence="7">
    <location>
        <begin position="188"/>
        <end position="209"/>
    </location>
</feature>
<dbReference type="InterPro" id="IPR001626">
    <property type="entry name" value="ABC_TroCD"/>
</dbReference>
<accession>A0A7M2YYP6</accession>
<evidence type="ECO:0000256" key="7">
    <source>
        <dbReference type="SAM" id="Phobius"/>
    </source>
</evidence>
<feature type="transmembrane region" description="Helical" evidence="7">
    <location>
        <begin position="88"/>
        <end position="109"/>
    </location>
</feature>
<feature type="transmembrane region" description="Helical" evidence="7">
    <location>
        <begin position="243"/>
        <end position="263"/>
    </location>
</feature>
<feature type="transmembrane region" description="Helical" evidence="7">
    <location>
        <begin position="162"/>
        <end position="182"/>
    </location>
</feature>
<dbReference type="SUPFAM" id="SSF81345">
    <property type="entry name" value="ABC transporter involved in vitamin B12 uptake, BtuC"/>
    <property type="match status" value="1"/>
</dbReference>
<evidence type="ECO:0000256" key="4">
    <source>
        <dbReference type="ARBA" id="ARBA00022989"/>
    </source>
</evidence>
<dbReference type="OrthoDB" id="9798540at2"/>
<reference evidence="9" key="2">
    <citation type="journal article" date="2019" name="MicrobiologyOpen">
        <title>High-quality draft genome sequence of Gaiella occulta isolated from a 150 meter deep mineral water borehole and comparison with the genome sequences of other deep-branching lineages of the phylum Actinobacteria.</title>
        <authorList>
            <person name="Severino R."/>
            <person name="Froufe H.J.C."/>
            <person name="Barroso C."/>
            <person name="Albuquerque L."/>
            <person name="Lobo-da-Cunha A."/>
            <person name="da Costa M.S."/>
            <person name="Egas C."/>
        </authorList>
    </citation>
    <scope>NUCLEOTIDE SEQUENCE [LARGE SCALE GENOMIC DNA]</scope>
    <source>
        <strain evidence="9">F2-233</strain>
    </source>
</reference>
<gene>
    <name evidence="8" type="ORF">Gocc_1486</name>
</gene>
<keyword evidence="3 6" id="KW-0812">Transmembrane</keyword>
<keyword evidence="6" id="KW-0813">Transport</keyword>
<evidence type="ECO:0000256" key="5">
    <source>
        <dbReference type="ARBA" id="ARBA00023136"/>
    </source>
</evidence>